<evidence type="ECO:0000256" key="7">
    <source>
        <dbReference type="ARBA" id="ARBA00023118"/>
    </source>
</evidence>
<feature type="domain" description="Reverse transcriptase" evidence="11">
    <location>
        <begin position="46"/>
        <end position="259"/>
    </location>
</feature>
<dbReference type="NCBIfam" id="NF038237">
    <property type="entry name" value="retron_Ec67_fus"/>
    <property type="match status" value="1"/>
</dbReference>
<dbReference type="CDD" id="cd03487">
    <property type="entry name" value="RT_Bac_retron_II"/>
    <property type="match status" value="1"/>
</dbReference>
<feature type="region of interest" description="Disordered" evidence="10">
    <location>
        <begin position="573"/>
        <end position="636"/>
    </location>
</feature>
<accession>A0A1M5JIG7</accession>
<dbReference type="SUPFAM" id="SSF56672">
    <property type="entry name" value="DNA/RNA polymerases"/>
    <property type="match status" value="1"/>
</dbReference>
<evidence type="ECO:0000313" key="13">
    <source>
        <dbReference type="Proteomes" id="UP000190675"/>
    </source>
</evidence>
<gene>
    <name evidence="12" type="ORF">SAMN05444169_2258</name>
</gene>
<dbReference type="InterPro" id="IPR000123">
    <property type="entry name" value="Reverse_transcriptase_msDNA"/>
</dbReference>
<dbReference type="RefSeq" id="WP_079566038.1">
    <property type="nucleotide sequence ID" value="NZ_LT670818.1"/>
</dbReference>
<keyword evidence="3" id="KW-0548">Nucleotidyltransferase</keyword>
<evidence type="ECO:0000256" key="2">
    <source>
        <dbReference type="ARBA" id="ARBA00022679"/>
    </source>
</evidence>
<dbReference type="AlphaFoldDB" id="A0A1M5JIG7"/>
<evidence type="ECO:0000313" key="12">
    <source>
        <dbReference type="EMBL" id="SHG40386.1"/>
    </source>
</evidence>
<dbReference type="InterPro" id="IPR053543">
    <property type="entry name" value="Bacterial_RT"/>
</dbReference>
<evidence type="ECO:0000256" key="10">
    <source>
        <dbReference type="SAM" id="MobiDB-lite"/>
    </source>
</evidence>
<evidence type="ECO:0000256" key="4">
    <source>
        <dbReference type="ARBA" id="ARBA00022723"/>
    </source>
</evidence>
<dbReference type="OrthoDB" id="7055795at2"/>
<dbReference type="PANTHER" id="PTHR34047:SF7">
    <property type="entry name" value="RNA-DIRECTED DNA POLYMERASE"/>
    <property type="match status" value="1"/>
</dbReference>
<name>A0A1M5JIG7_9BRAD</name>
<dbReference type="Pfam" id="PF00078">
    <property type="entry name" value="RVT_1"/>
    <property type="match status" value="1"/>
</dbReference>
<comment type="catalytic activity">
    <reaction evidence="9">
        <text>DNA(n) + a 2'-deoxyribonucleoside 5'-triphosphate = DNA(n+1) + diphosphate</text>
        <dbReference type="Rhea" id="RHEA:22508"/>
        <dbReference type="Rhea" id="RHEA-COMP:17339"/>
        <dbReference type="Rhea" id="RHEA-COMP:17340"/>
        <dbReference type="ChEBI" id="CHEBI:33019"/>
        <dbReference type="ChEBI" id="CHEBI:61560"/>
        <dbReference type="ChEBI" id="CHEBI:173112"/>
        <dbReference type="EC" id="2.7.7.49"/>
    </reaction>
</comment>
<dbReference type="InterPro" id="IPR043502">
    <property type="entry name" value="DNA/RNA_pol_sf"/>
</dbReference>
<dbReference type="EMBL" id="LT670818">
    <property type="protein sequence ID" value="SHG40386.1"/>
    <property type="molecule type" value="Genomic_DNA"/>
</dbReference>
<keyword evidence="5" id="KW-0460">Magnesium</keyword>
<dbReference type="EC" id="2.7.7.49" evidence="1"/>
<dbReference type="GO" id="GO:0046872">
    <property type="term" value="F:metal ion binding"/>
    <property type="evidence" value="ECO:0007669"/>
    <property type="project" value="UniProtKB-KW"/>
</dbReference>
<keyword evidence="6 12" id="KW-0695">RNA-directed DNA polymerase</keyword>
<organism evidence="12 13">
    <name type="scientific">Bradyrhizobium erythrophlei</name>
    <dbReference type="NCBI Taxonomy" id="1437360"/>
    <lineage>
        <taxon>Bacteria</taxon>
        <taxon>Pseudomonadati</taxon>
        <taxon>Pseudomonadota</taxon>
        <taxon>Alphaproteobacteria</taxon>
        <taxon>Hyphomicrobiales</taxon>
        <taxon>Nitrobacteraceae</taxon>
        <taxon>Bradyrhizobium</taxon>
    </lineage>
</organism>
<feature type="compositionally biased region" description="Basic residues" evidence="10">
    <location>
        <begin position="579"/>
        <end position="599"/>
    </location>
</feature>
<evidence type="ECO:0000256" key="9">
    <source>
        <dbReference type="ARBA" id="ARBA00048173"/>
    </source>
</evidence>
<keyword evidence="4" id="KW-0479">Metal-binding</keyword>
<dbReference type="PRINTS" id="PR00866">
    <property type="entry name" value="RNADNAPOLMS"/>
</dbReference>
<sequence>MSILHTLRTAKTRYDVAALLGYKPSALSYIVFQIPTAEKYKTFEIKKKGGGKRRIDAPIPMLKGLQRRLADVLYECLRELEEPEKRKNKLSHAFRKDYSIITNAKAHKSRRYVLNLDLQNFFPSLNFGRVRGFFLKNNQFKLAEPVATILAQIACNDGVLPQGSPCSPILSELLTHFLDIRLVKLAAKNQCSYTRYADDITFSTNQKEFPVALAVAVGEGWILGDEVKSRIEGAGFTINDTKTRMQVRGSRQTVTGLTVNEKVNVPQRYCKLARAMTHSFLATGAYKRDGVDDSSVPRLEGVLDHIYHIKERQIDIAIDAEKNKEKRHKLHADRTKHKNEYPSAIRLIYFQLVFFKHFIDPSKPLIICEGPTDSIYLKSAIRKLAALHPKLASTKDGKLSLDIHFFKYSKQSKDLLQLRGGSPDLKFFLEAWRDKLAKFKHRPMKHPVIVLIDNDDGATQIFKLAQSKKFGVTIGHATDLPFYHLGGHLYLVKTPIKGPDNKSCPEDFSTRPCWQPRSTARPLIPTRSTTRLASSERSSLQSVSCGRRRAASTSQALIPFSLALTPYSMITPNAGLRAQRPRHRRRSQRCRHRQRRSARRQPPPWPRPNVGCASQSIDLGRNRAGGGAAGRVNPVQDSSREASMLFPNLNTALMESKMKRASAFSKKTLSWARL</sequence>
<evidence type="ECO:0000256" key="3">
    <source>
        <dbReference type="ARBA" id="ARBA00022695"/>
    </source>
</evidence>
<evidence type="ECO:0000256" key="5">
    <source>
        <dbReference type="ARBA" id="ARBA00022842"/>
    </source>
</evidence>
<dbReference type="GO" id="GO:0003723">
    <property type="term" value="F:RNA binding"/>
    <property type="evidence" value="ECO:0007669"/>
    <property type="project" value="InterPro"/>
</dbReference>
<comment type="similarity">
    <text evidence="8">Belongs to the bacterial reverse transcriptase family.</text>
</comment>
<dbReference type="GO" id="GO:0051607">
    <property type="term" value="P:defense response to virus"/>
    <property type="evidence" value="ECO:0007669"/>
    <property type="project" value="UniProtKB-KW"/>
</dbReference>
<keyword evidence="2" id="KW-0808">Transferase</keyword>
<evidence type="ECO:0000256" key="8">
    <source>
        <dbReference type="ARBA" id="ARBA00034120"/>
    </source>
</evidence>
<evidence type="ECO:0000259" key="11">
    <source>
        <dbReference type="PROSITE" id="PS50878"/>
    </source>
</evidence>
<evidence type="ECO:0000256" key="6">
    <source>
        <dbReference type="ARBA" id="ARBA00022918"/>
    </source>
</evidence>
<protein>
    <recommendedName>
        <fullName evidence="1">RNA-directed DNA polymerase</fullName>
        <ecNumber evidence="1">2.7.7.49</ecNumber>
    </recommendedName>
</protein>
<dbReference type="Proteomes" id="UP000190675">
    <property type="component" value="Chromosome I"/>
</dbReference>
<dbReference type="PANTHER" id="PTHR34047">
    <property type="entry name" value="NUCLEAR INTRON MATURASE 1, MITOCHONDRIAL-RELATED"/>
    <property type="match status" value="1"/>
</dbReference>
<dbReference type="GO" id="GO:0003964">
    <property type="term" value="F:RNA-directed DNA polymerase activity"/>
    <property type="evidence" value="ECO:0007669"/>
    <property type="project" value="UniProtKB-KW"/>
</dbReference>
<proteinExistence type="inferred from homology"/>
<dbReference type="InterPro" id="IPR000477">
    <property type="entry name" value="RT_dom"/>
</dbReference>
<evidence type="ECO:0000256" key="1">
    <source>
        <dbReference type="ARBA" id="ARBA00012493"/>
    </source>
</evidence>
<reference evidence="12 13" key="1">
    <citation type="submission" date="2016-11" db="EMBL/GenBank/DDBJ databases">
        <authorList>
            <person name="Jaros S."/>
            <person name="Januszkiewicz K."/>
            <person name="Wedrychowicz H."/>
        </authorList>
    </citation>
    <scope>NUCLEOTIDE SEQUENCE [LARGE SCALE GENOMIC DNA]</scope>
    <source>
        <strain evidence="12 13">GAS242</strain>
    </source>
</reference>
<dbReference type="PROSITE" id="PS50878">
    <property type="entry name" value="RT_POL"/>
    <property type="match status" value="1"/>
</dbReference>
<dbReference type="InterPro" id="IPR051083">
    <property type="entry name" value="GrpII_Intron_Splice-Mob/Def"/>
</dbReference>
<keyword evidence="7" id="KW-0051">Antiviral defense</keyword>